<comment type="caution">
    <text evidence="1">The sequence shown here is derived from an EMBL/GenBank/DDBJ whole genome shotgun (WGS) entry which is preliminary data.</text>
</comment>
<protein>
    <recommendedName>
        <fullName evidence="3">Lysozyme inhibitor LprI N-terminal domain-containing protein</fullName>
    </recommendedName>
</protein>
<proteinExistence type="predicted"/>
<dbReference type="Proteomes" id="UP000623419">
    <property type="component" value="Unassembled WGS sequence"/>
</dbReference>
<evidence type="ECO:0000313" key="2">
    <source>
        <dbReference type="Proteomes" id="UP000623419"/>
    </source>
</evidence>
<sequence>MENPLDEKSFPAPWRHAWLLSLVAVVSCSSDDLPFVSGPLPEPSLATPYKGCTIVSVSPAEALPPHSDGAGGQGGRRAMLRHEADCLPDAGPPSDWYQPYRIAFEQEFTEVRQYPGGVDTWVGGETRFLDDSAGPNRQVQAAAEGMGKNCAVLLEKLQAEAAPCISSIDPDTGRQFQAAIDDFRGKLNFHISANGETQLAAIRMGRDQFCLEHWRMVQRQLEGRFDGCVVK</sequence>
<accession>A0ABQ1HS95</accession>
<evidence type="ECO:0000313" key="1">
    <source>
        <dbReference type="EMBL" id="GGA87540.1"/>
    </source>
</evidence>
<organism evidence="1 2">
    <name type="scientific">Arenimonas soli</name>
    <dbReference type="NCBI Taxonomy" id="2269504"/>
    <lineage>
        <taxon>Bacteria</taxon>
        <taxon>Pseudomonadati</taxon>
        <taxon>Pseudomonadota</taxon>
        <taxon>Gammaproteobacteria</taxon>
        <taxon>Lysobacterales</taxon>
        <taxon>Lysobacteraceae</taxon>
        <taxon>Arenimonas</taxon>
    </lineage>
</organism>
<evidence type="ECO:0008006" key="3">
    <source>
        <dbReference type="Google" id="ProtNLM"/>
    </source>
</evidence>
<name>A0ABQ1HS95_9GAMM</name>
<gene>
    <name evidence="1" type="ORF">GCM10011521_27430</name>
</gene>
<keyword evidence="2" id="KW-1185">Reference proteome</keyword>
<dbReference type="EMBL" id="BMKC01000004">
    <property type="protein sequence ID" value="GGA87540.1"/>
    <property type="molecule type" value="Genomic_DNA"/>
</dbReference>
<reference evidence="2" key="1">
    <citation type="journal article" date="2019" name="Int. J. Syst. Evol. Microbiol.">
        <title>The Global Catalogue of Microorganisms (GCM) 10K type strain sequencing project: providing services to taxonomists for standard genome sequencing and annotation.</title>
        <authorList>
            <consortium name="The Broad Institute Genomics Platform"/>
            <consortium name="The Broad Institute Genome Sequencing Center for Infectious Disease"/>
            <person name="Wu L."/>
            <person name="Ma J."/>
        </authorList>
    </citation>
    <scope>NUCLEOTIDE SEQUENCE [LARGE SCALE GENOMIC DNA]</scope>
    <source>
        <strain evidence="2">CGMCC 1.15905</strain>
    </source>
</reference>